<dbReference type="GO" id="GO:0008832">
    <property type="term" value="F:dGTPase activity"/>
    <property type="evidence" value="ECO:0007669"/>
    <property type="project" value="TreeGrafter"/>
</dbReference>
<dbReference type="NCBIfam" id="TIGR01353">
    <property type="entry name" value="dGTP_triPase"/>
    <property type="match status" value="1"/>
</dbReference>
<dbReference type="STRING" id="1121322.SAMN02745136_05373"/>
<evidence type="ECO:0000256" key="1">
    <source>
        <dbReference type="ARBA" id="ARBA00022801"/>
    </source>
</evidence>
<keyword evidence="1" id="KW-0378">Hydrolase</keyword>
<feature type="domain" description="HD/PDEase" evidence="2">
    <location>
        <begin position="60"/>
        <end position="271"/>
    </location>
</feature>
<evidence type="ECO:0000259" key="2">
    <source>
        <dbReference type="SMART" id="SM00471"/>
    </source>
</evidence>
<keyword evidence="4" id="KW-1185">Reference proteome</keyword>
<dbReference type="InterPro" id="IPR023293">
    <property type="entry name" value="dGTP_triP_hydro_central_sf"/>
</dbReference>
<dbReference type="InterPro" id="IPR026875">
    <property type="entry name" value="PHydrolase_assoc_dom"/>
</dbReference>
<sequence>MEWNKLLALNTQVVREEEPRDFEKYPISDLETDYKAIISSAAFRRLQDKTQVFPLDKSDFVRTRLTHSIEVSTIARQLGIMITRNTSQYLQEDFKNNSKYTDEIPVVLSCAGLLHDLGNPPFGHFGEVVIGEWFKKEFKNTNFKFKGKPVAKVLQEQMKKDLENFEGNAQALRILSKVKNKEEGYDVNLTYGVLNTLIKYPTNSIDFDAESEDIKKHKPGYFYAERNTMEYICMITGTKNKNEYVRHPLVYLMEAADDIAYATADLEDAVKKGLFSLNQFIDYFNRAINDITNLSHKKYTQELISDLEKRLEGSDRSTEGDLVAFQKWMEYVRKWLMYIVSYRFSKSYDDIMSGAFKQDMFYETNHQESIKILKGAMKEFVYDNKEILKLELSARKIITALLDDFIYAVLYWDAESSVEGEEYRISKADKKLINIISANYKEDYRCAKTDNEAENLYLRFLMVTDYISGMTDSYAKNLYQELNGLK</sequence>
<evidence type="ECO:0000313" key="3">
    <source>
        <dbReference type="EMBL" id="SHL64543.1"/>
    </source>
</evidence>
<dbReference type="CDD" id="cd00077">
    <property type="entry name" value="HDc"/>
    <property type="match status" value="1"/>
</dbReference>
<dbReference type="InterPro" id="IPR006674">
    <property type="entry name" value="HD_domain"/>
</dbReference>
<dbReference type="OrthoDB" id="9803619at2"/>
<gene>
    <name evidence="3" type="ORF">SAMN02745136_05373</name>
</gene>
<protein>
    <submittedName>
        <fullName evidence="3">dGTPase</fullName>
    </submittedName>
</protein>
<dbReference type="Proteomes" id="UP000184386">
    <property type="component" value="Unassembled WGS sequence"/>
</dbReference>
<dbReference type="Gene3D" id="1.10.3210.10">
    <property type="entry name" value="Hypothetical protein af1432"/>
    <property type="match status" value="1"/>
</dbReference>
<proteinExistence type="predicted"/>
<dbReference type="SUPFAM" id="SSF109604">
    <property type="entry name" value="HD-domain/PDEase-like"/>
    <property type="match status" value="1"/>
</dbReference>
<dbReference type="SMART" id="SM00471">
    <property type="entry name" value="HDc"/>
    <property type="match status" value="1"/>
</dbReference>
<dbReference type="Gene3D" id="1.10.3550.10">
    <property type="entry name" value="eoxyguanosinetriphosphate triphosphohydrolase domain-like"/>
    <property type="match status" value="1"/>
</dbReference>
<dbReference type="InterPro" id="IPR006261">
    <property type="entry name" value="dGTPase"/>
</dbReference>
<dbReference type="InterPro" id="IPR003607">
    <property type="entry name" value="HD/PDEase_dom"/>
</dbReference>
<dbReference type="Pfam" id="PF01966">
    <property type="entry name" value="HD"/>
    <property type="match status" value="1"/>
</dbReference>
<evidence type="ECO:0000313" key="4">
    <source>
        <dbReference type="Proteomes" id="UP000184386"/>
    </source>
</evidence>
<accession>A0A1M7CBI9</accession>
<reference evidence="3 4" key="1">
    <citation type="submission" date="2016-11" db="EMBL/GenBank/DDBJ databases">
        <authorList>
            <person name="Jaros S."/>
            <person name="Januszkiewicz K."/>
            <person name="Wedrychowicz H."/>
        </authorList>
    </citation>
    <scope>NUCLEOTIDE SEQUENCE [LARGE SCALE GENOMIC DNA]</scope>
    <source>
        <strain evidence="3 4">DSM 15929</strain>
    </source>
</reference>
<name>A0A1M7CBI9_9FIRM</name>
<dbReference type="PANTHER" id="PTHR11373">
    <property type="entry name" value="DEOXYNUCLEOSIDE TRIPHOSPHATE TRIPHOSPHOHYDROLASE"/>
    <property type="match status" value="1"/>
</dbReference>
<dbReference type="Pfam" id="PF13286">
    <property type="entry name" value="HD_assoc"/>
    <property type="match status" value="1"/>
</dbReference>
<dbReference type="NCBIfam" id="NF002205">
    <property type="entry name" value="PRK01096.1"/>
    <property type="match status" value="1"/>
</dbReference>
<dbReference type="GO" id="GO:0006203">
    <property type="term" value="P:dGTP catabolic process"/>
    <property type="evidence" value="ECO:0007669"/>
    <property type="project" value="TreeGrafter"/>
</dbReference>
<dbReference type="EMBL" id="FRAC01000042">
    <property type="protein sequence ID" value="SHL64543.1"/>
    <property type="molecule type" value="Genomic_DNA"/>
</dbReference>
<dbReference type="AlphaFoldDB" id="A0A1M7CBI9"/>
<dbReference type="RefSeq" id="WP_073280273.1">
    <property type="nucleotide sequence ID" value="NZ_FRAC01000042.1"/>
</dbReference>
<dbReference type="PANTHER" id="PTHR11373:SF32">
    <property type="entry name" value="DEOXYGUANOSINETRIPHOSPHATE TRIPHOSPHOHYDROLASE"/>
    <property type="match status" value="1"/>
</dbReference>
<dbReference type="Gene3D" id="1.10.3410.10">
    <property type="entry name" value="putative deoxyguanosinetriphosphate triphosphohydrolase like domain"/>
    <property type="match status" value="1"/>
</dbReference>
<dbReference type="InterPro" id="IPR050135">
    <property type="entry name" value="dGTPase-like"/>
</dbReference>
<dbReference type="InterPro" id="IPR027432">
    <property type="entry name" value="dGTP_triphosphohydrolase_C"/>
</dbReference>
<organism evidence="3 4">
    <name type="scientific">Anaerocolumna jejuensis DSM 15929</name>
    <dbReference type="NCBI Taxonomy" id="1121322"/>
    <lineage>
        <taxon>Bacteria</taxon>
        <taxon>Bacillati</taxon>
        <taxon>Bacillota</taxon>
        <taxon>Clostridia</taxon>
        <taxon>Lachnospirales</taxon>
        <taxon>Lachnospiraceae</taxon>
        <taxon>Anaerocolumna</taxon>
    </lineage>
</organism>